<evidence type="ECO:0000313" key="2">
    <source>
        <dbReference type="EMBL" id="KAE9403096.1"/>
    </source>
</evidence>
<gene>
    <name evidence="2" type="ORF">BT96DRAFT_504092</name>
</gene>
<evidence type="ECO:0000313" key="3">
    <source>
        <dbReference type="Proteomes" id="UP000799118"/>
    </source>
</evidence>
<keyword evidence="1" id="KW-0472">Membrane</keyword>
<feature type="transmembrane region" description="Helical" evidence="1">
    <location>
        <begin position="236"/>
        <end position="253"/>
    </location>
</feature>
<feature type="transmembrane region" description="Helical" evidence="1">
    <location>
        <begin position="155"/>
        <end position="176"/>
    </location>
</feature>
<feature type="transmembrane region" description="Helical" evidence="1">
    <location>
        <begin position="273"/>
        <end position="292"/>
    </location>
</feature>
<sequence>MACIFFHFLQPCDLFRSNPLRRHMRSFWILSIIVFLSVTYEFVTRAGPDLEIVHFSLVHPSSPLNLSESISIADRRPDIWESYGYWGPTFNLLISDGLVLWRAWAILDVSQKGLRRLLSYTIMSLMLVNIGINIADALFDNISHSVHLYIGAIPLDWISLVVSLVVNAFATILIGLKTWYIHQHNLHQNSEHSRVRKILLILVESGLAFCIIQILYAVSNALEINNGTKPLSRTSLIYAMFTAVANGCAVCSISIKSVSSSLIKVKKLHLKQALYPVALIIILHMEISPVIVTSGLSTAEPEFTSNAIEMMDMNLTSISTSGFSQSTI</sequence>
<feature type="transmembrane region" description="Helical" evidence="1">
    <location>
        <begin position="197"/>
        <end position="216"/>
    </location>
</feature>
<dbReference type="OrthoDB" id="2744793at2759"/>
<dbReference type="AlphaFoldDB" id="A0A6A4HXY6"/>
<proteinExistence type="predicted"/>
<feature type="transmembrane region" description="Helical" evidence="1">
    <location>
        <begin position="117"/>
        <end position="135"/>
    </location>
</feature>
<keyword evidence="1" id="KW-1133">Transmembrane helix</keyword>
<name>A0A6A4HXY6_9AGAR</name>
<evidence type="ECO:0000256" key="1">
    <source>
        <dbReference type="SAM" id="Phobius"/>
    </source>
</evidence>
<reference evidence="2" key="1">
    <citation type="journal article" date="2019" name="Environ. Microbiol.">
        <title>Fungal ecological strategies reflected in gene transcription - a case study of two litter decomposers.</title>
        <authorList>
            <person name="Barbi F."/>
            <person name="Kohler A."/>
            <person name="Barry K."/>
            <person name="Baskaran P."/>
            <person name="Daum C."/>
            <person name="Fauchery L."/>
            <person name="Ihrmark K."/>
            <person name="Kuo A."/>
            <person name="LaButti K."/>
            <person name="Lipzen A."/>
            <person name="Morin E."/>
            <person name="Grigoriev I.V."/>
            <person name="Henrissat B."/>
            <person name="Lindahl B."/>
            <person name="Martin F."/>
        </authorList>
    </citation>
    <scope>NUCLEOTIDE SEQUENCE</scope>
    <source>
        <strain evidence="2">JB14</strain>
    </source>
</reference>
<keyword evidence="3" id="KW-1185">Reference proteome</keyword>
<feature type="transmembrane region" description="Helical" evidence="1">
    <location>
        <begin position="85"/>
        <end position="105"/>
    </location>
</feature>
<dbReference type="Proteomes" id="UP000799118">
    <property type="component" value="Unassembled WGS sequence"/>
</dbReference>
<keyword evidence="1" id="KW-0812">Transmembrane</keyword>
<protein>
    <submittedName>
        <fullName evidence="2">Uncharacterized protein</fullName>
    </submittedName>
</protein>
<organism evidence="2 3">
    <name type="scientific">Gymnopus androsaceus JB14</name>
    <dbReference type="NCBI Taxonomy" id="1447944"/>
    <lineage>
        <taxon>Eukaryota</taxon>
        <taxon>Fungi</taxon>
        <taxon>Dikarya</taxon>
        <taxon>Basidiomycota</taxon>
        <taxon>Agaricomycotina</taxon>
        <taxon>Agaricomycetes</taxon>
        <taxon>Agaricomycetidae</taxon>
        <taxon>Agaricales</taxon>
        <taxon>Marasmiineae</taxon>
        <taxon>Omphalotaceae</taxon>
        <taxon>Gymnopus</taxon>
    </lineage>
</organism>
<feature type="transmembrane region" description="Helical" evidence="1">
    <location>
        <begin position="26"/>
        <end position="43"/>
    </location>
</feature>
<accession>A0A6A4HXY6</accession>
<dbReference type="EMBL" id="ML769428">
    <property type="protein sequence ID" value="KAE9403096.1"/>
    <property type="molecule type" value="Genomic_DNA"/>
</dbReference>